<reference evidence="2 3" key="1">
    <citation type="submission" date="2024-05" db="EMBL/GenBank/DDBJ databases">
        <title>Genome sequencing and assembly of Indian major carp, Cirrhinus mrigala (Hamilton, 1822).</title>
        <authorList>
            <person name="Mohindra V."/>
            <person name="Chowdhury L.M."/>
            <person name="Lal K."/>
            <person name="Jena J.K."/>
        </authorList>
    </citation>
    <scope>NUCLEOTIDE SEQUENCE [LARGE SCALE GENOMIC DNA]</scope>
    <source>
        <strain evidence="2">CM1030</strain>
        <tissue evidence="2">Blood</tissue>
    </source>
</reference>
<name>A0ABD0NHF0_CIRMR</name>
<keyword evidence="3" id="KW-1185">Reference proteome</keyword>
<feature type="domain" description="Immunoglobulin V-set" evidence="1">
    <location>
        <begin position="8"/>
        <end position="81"/>
    </location>
</feature>
<dbReference type="AlphaFoldDB" id="A0ABD0NHF0"/>
<gene>
    <name evidence="2" type="ORF">M9458_045148</name>
</gene>
<evidence type="ECO:0000259" key="1">
    <source>
        <dbReference type="Pfam" id="PF07686"/>
    </source>
</evidence>
<organism evidence="2 3">
    <name type="scientific">Cirrhinus mrigala</name>
    <name type="common">Mrigala</name>
    <dbReference type="NCBI Taxonomy" id="683832"/>
    <lineage>
        <taxon>Eukaryota</taxon>
        <taxon>Metazoa</taxon>
        <taxon>Chordata</taxon>
        <taxon>Craniata</taxon>
        <taxon>Vertebrata</taxon>
        <taxon>Euteleostomi</taxon>
        <taxon>Actinopterygii</taxon>
        <taxon>Neopterygii</taxon>
        <taxon>Teleostei</taxon>
        <taxon>Ostariophysi</taxon>
        <taxon>Cypriniformes</taxon>
        <taxon>Cyprinidae</taxon>
        <taxon>Labeoninae</taxon>
        <taxon>Labeonini</taxon>
        <taxon>Cirrhinus</taxon>
    </lineage>
</organism>
<dbReference type="InterPro" id="IPR036179">
    <property type="entry name" value="Ig-like_dom_sf"/>
</dbReference>
<protein>
    <recommendedName>
        <fullName evidence="1">Immunoglobulin V-set domain-containing protein</fullName>
    </recommendedName>
</protein>
<accession>A0ABD0NHF0</accession>
<dbReference type="InterPro" id="IPR013106">
    <property type="entry name" value="Ig_V-set"/>
</dbReference>
<dbReference type="Proteomes" id="UP001529510">
    <property type="component" value="Unassembled WGS sequence"/>
</dbReference>
<dbReference type="PANTHER" id="PTHR21063">
    <property type="entry name" value="LFA-3"/>
    <property type="match status" value="1"/>
</dbReference>
<dbReference type="Pfam" id="PF07686">
    <property type="entry name" value="V-set"/>
    <property type="match status" value="1"/>
</dbReference>
<dbReference type="Gene3D" id="2.60.40.10">
    <property type="entry name" value="Immunoglobulins"/>
    <property type="match status" value="1"/>
</dbReference>
<dbReference type="EMBL" id="JAMKFB020000022">
    <property type="protein sequence ID" value="KAL0161423.1"/>
    <property type="molecule type" value="Genomic_DNA"/>
</dbReference>
<dbReference type="PANTHER" id="PTHR21063:SF4">
    <property type="entry name" value="CD48 ANTIGEN-RELATED"/>
    <property type="match status" value="1"/>
</dbReference>
<evidence type="ECO:0000313" key="3">
    <source>
        <dbReference type="Proteomes" id="UP001529510"/>
    </source>
</evidence>
<feature type="non-terminal residue" evidence="2">
    <location>
        <position position="95"/>
    </location>
</feature>
<comment type="caution">
    <text evidence="2">The sequence shown here is derived from an EMBL/GenBank/DDBJ whole genome shotgun (WGS) entry which is preliminary data.</text>
</comment>
<sequence>VFADDEVKSVIEGESVTLNITVTEIKNITVIMWKFGSNESLIAKISKFGKITVYDNRLKLDNQTGSLTITNINTTDSGLYKAFITCSSSRKTTHT</sequence>
<dbReference type="SUPFAM" id="SSF48726">
    <property type="entry name" value="Immunoglobulin"/>
    <property type="match status" value="1"/>
</dbReference>
<evidence type="ECO:0000313" key="2">
    <source>
        <dbReference type="EMBL" id="KAL0161423.1"/>
    </source>
</evidence>
<feature type="non-terminal residue" evidence="2">
    <location>
        <position position="1"/>
    </location>
</feature>
<proteinExistence type="predicted"/>
<dbReference type="InterPro" id="IPR013783">
    <property type="entry name" value="Ig-like_fold"/>
</dbReference>